<evidence type="ECO:0000313" key="3">
    <source>
        <dbReference type="Proteomes" id="UP001390339"/>
    </source>
</evidence>
<evidence type="ECO:0000256" key="1">
    <source>
        <dbReference type="SAM" id="Phobius"/>
    </source>
</evidence>
<dbReference type="Proteomes" id="UP001390339">
    <property type="component" value="Unassembled WGS sequence"/>
</dbReference>
<keyword evidence="3" id="KW-1185">Reference proteome</keyword>
<evidence type="ECO:0000313" key="2">
    <source>
        <dbReference type="EMBL" id="KAK8857026.1"/>
    </source>
</evidence>
<gene>
    <name evidence="2" type="ORF">PGQ11_012938</name>
</gene>
<sequence>METIAQMGTRPSQTLLLASVPISLAMLAMLVFREICKWESILEQQGSQAGLSSWKSPTIPEKIFKHPLVLIEPNQKNSMASIC</sequence>
<keyword evidence="1" id="KW-1133">Transmembrane helix</keyword>
<protein>
    <submittedName>
        <fullName evidence="2">Uncharacterized protein</fullName>
    </submittedName>
</protein>
<accession>A0ABR2I467</accession>
<dbReference type="EMBL" id="JAPCWZ010000007">
    <property type="protein sequence ID" value="KAK8857026.1"/>
    <property type="molecule type" value="Genomic_DNA"/>
</dbReference>
<proteinExistence type="predicted"/>
<reference evidence="2 3" key="1">
    <citation type="journal article" date="2024" name="IMA Fungus">
        <title>Apiospora arundinis, a panoply of carbohydrate-active enzymes and secondary metabolites.</title>
        <authorList>
            <person name="Sorensen T."/>
            <person name="Petersen C."/>
            <person name="Muurmann A.T."/>
            <person name="Christiansen J.V."/>
            <person name="Brundto M.L."/>
            <person name="Overgaard C.K."/>
            <person name="Boysen A.T."/>
            <person name="Wollenberg R.D."/>
            <person name="Larsen T.O."/>
            <person name="Sorensen J.L."/>
            <person name="Nielsen K.L."/>
            <person name="Sondergaard T.E."/>
        </authorList>
    </citation>
    <scope>NUCLEOTIDE SEQUENCE [LARGE SCALE GENOMIC DNA]</scope>
    <source>
        <strain evidence="2 3">AAU 773</strain>
    </source>
</reference>
<organism evidence="2 3">
    <name type="scientific">Apiospora arundinis</name>
    <dbReference type="NCBI Taxonomy" id="335852"/>
    <lineage>
        <taxon>Eukaryota</taxon>
        <taxon>Fungi</taxon>
        <taxon>Dikarya</taxon>
        <taxon>Ascomycota</taxon>
        <taxon>Pezizomycotina</taxon>
        <taxon>Sordariomycetes</taxon>
        <taxon>Xylariomycetidae</taxon>
        <taxon>Amphisphaeriales</taxon>
        <taxon>Apiosporaceae</taxon>
        <taxon>Apiospora</taxon>
    </lineage>
</organism>
<comment type="caution">
    <text evidence="2">The sequence shown here is derived from an EMBL/GenBank/DDBJ whole genome shotgun (WGS) entry which is preliminary data.</text>
</comment>
<name>A0ABR2I467_9PEZI</name>
<feature type="transmembrane region" description="Helical" evidence="1">
    <location>
        <begin position="12"/>
        <end position="32"/>
    </location>
</feature>
<keyword evidence="1" id="KW-0812">Transmembrane</keyword>
<keyword evidence="1" id="KW-0472">Membrane</keyword>